<protein>
    <submittedName>
        <fullName evidence="4">Tim44 domain-containing protein</fullName>
    </submittedName>
</protein>
<evidence type="ECO:0000259" key="3">
    <source>
        <dbReference type="SMART" id="SM00978"/>
    </source>
</evidence>
<name>A0ABT1SLB0_9FIRM</name>
<organism evidence="4 5">
    <name type="scientific">Massilicoli timonensis</name>
    <dbReference type="NCBI Taxonomy" id="2015901"/>
    <lineage>
        <taxon>Bacteria</taxon>
        <taxon>Bacillati</taxon>
        <taxon>Bacillota</taxon>
        <taxon>Erysipelotrichia</taxon>
        <taxon>Erysipelotrichales</taxon>
        <taxon>Erysipelotrichaceae</taxon>
        <taxon>Massilicoli</taxon>
    </lineage>
</organism>
<keyword evidence="1" id="KW-1133">Transmembrane helix</keyword>
<dbReference type="SUPFAM" id="SSF54427">
    <property type="entry name" value="NTF2-like"/>
    <property type="match status" value="1"/>
</dbReference>
<gene>
    <name evidence="4" type="ORF">NE663_06315</name>
</gene>
<proteinExistence type="predicted"/>
<evidence type="ECO:0000256" key="1">
    <source>
        <dbReference type="SAM" id="Phobius"/>
    </source>
</evidence>
<keyword evidence="1" id="KW-0472">Membrane</keyword>
<dbReference type="EMBL" id="JANGCH010000007">
    <property type="protein sequence ID" value="MCQ5121875.1"/>
    <property type="molecule type" value="Genomic_DNA"/>
</dbReference>
<feature type="chain" id="PRO_5045136370" evidence="2">
    <location>
        <begin position="30"/>
        <end position="298"/>
    </location>
</feature>
<feature type="domain" description="Tim44-like" evidence="3">
    <location>
        <begin position="113"/>
        <end position="297"/>
    </location>
</feature>
<dbReference type="SMART" id="SM00978">
    <property type="entry name" value="Tim44"/>
    <property type="match status" value="1"/>
</dbReference>
<keyword evidence="1" id="KW-0812">Transmembrane</keyword>
<evidence type="ECO:0000256" key="2">
    <source>
        <dbReference type="SAM" id="SignalP"/>
    </source>
</evidence>
<dbReference type="RefSeq" id="WP_256197792.1">
    <property type="nucleotide sequence ID" value="NZ_CALVCM010000035.1"/>
</dbReference>
<accession>A0ABT1SLB0</accession>
<dbReference type="InterPro" id="IPR032710">
    <property type="entry name" value="NTF2-like_dom_sf"/>
</dbReference>
<keyword evidence="5" id="KW-1185">Reference proteome</keyword>
<keyword evidence="2" id="KW-0732">Signal</keyword>
<dbReference type="Gene3D" id="3.10.450.240">
    <property type="match status" value="1"/>
</dbReference>
<dbReference type="Proteomes" id="UP001524435">
    <property type="component" value="Unassembled WGS sequence"/>
</dbReference>
<evidence type="ECO:0000313" key="5">
    <source>
        <dbReference type="Proteomes" id="UP001524435"/>
    </source>
</evidence>
<dbReference type="Pfam" id="PF04280">
    <property type="entry name" value="Tim44"/>
    <property type="match status" value="1"/>
</dbReference>
<dbReference type="InterPro" id="IPR007379">
    <property type="entry name" value="Tim44-like_dom"/>
</dbReference>
<feature type="transmembrane region" description="Helical" evidence="1">
    <location>
        <begin position="53"/>
        <end position="82"/>
    </location>
</feature>
<sequence length="298" mass="33229">MIKHNWKKWLACACLLVLCLALFKEAALADVGNSFSGGGGSSGGSYGGSYGSGGSFFTFLPFVMSPSGLIILLVVIAYIAFFTKQKGNPNRRTMGGVNSYSSPGFSSNIGLNEDAVVSRIKENDPNFAAEPFKTYVKEVYIQVQEAWEQKKWNQIRPFESNALFNVHSRQLQEYIDMKQTNYMNRQNIRSCVIADYRMDGEYEVVTVKLDASLLDYVLDDETGKLIEGSKSEYQHRSYRLEFLRKNGVKTKAEEGISTTNCPNCGAPTEVTSAGQCEFCKSIITSGDYGWVLNHYGKW</sequence>
<feature type="signal peptide" evidence="2">
    <location>
        <begin position="1"/>
        <end position="29"/>
    </location>
</feature>
<evidence type="ECO:0000313" key="4">
    <source>
        <dbReference type="EMBL" id="MCQ5121875.1"/>
    </source>
</evidence>
<reference evidence="4 5" key="1">
    <citation type="submission" date="2022-06" db="EMBL/GenBank/DDBJ databases">
        <title>Isolation of gut microbiota from human fecal samples.</title>
        <authorList>
            <person name="Pamer E.G."/>
            <person name="Barat B."/>
            <person name="Waligurski E."/>
            <person name="Medina S."/>
            <person name="Paddock L."/>
            <person name="Mostad J."/>
        </authorList>
    </citation>
    <scope>NUCLEOTIDE SEQUENCE [LARGE SCALE GENOMIC DNA]</scope>
    <source>
        <strain evidence="4 5">DFI.6.1</strain>
    </source>
</reference>
<comment type="caution">
    <text evidence="4">The sequence shown here is derived from an EMBL/GenBank/DDBJ whole genome shotgun (WGS) entry which is preliminary data.</text>
</comment>